<dbReference type="EMBL" id="JBFRUW010000017">
    <property type="protein sequence ID" value="MFA0567899.1"/>
    <property type="molecule type" value="Genomic_DNA"/>
</dbReference>
<dbReference type="RefSeq" id="WP_372265431.1">
    <property type="nucleotide sequence ID" value="NZ_JBFRUW010000017.1"/>
</dbReference>
<protein>
    <submittedName>
        <fullName evidence="1">Uncharacterized protein</fullName>
    </submittedName>
</protein>
<reference evidence="1 2" key="1">
    <citation type="journal article" date="2024" name="ISME J.">
        <title>Tailless and filamentous prophages are predominant in marine Vibrio.</title>
        <authorList>
            <person name="Steensen K."/>
            <person name="Seneca J."/>
            <person name="Bartlau N."/>
            <person name="Yu X.A."/>
            <person name="Hussain F.A."/>
            <person name="Polz M.F."/>
        </authorList>
    </citation>
    <scope>NUCLEOTIDE SEQUENCE [LARGE SCALE GENOMIC DNA]</scope>
    <source>
        <strain evidence="1 2">10N.222.51.A1</strain>
    </source>
</reference>
<sequence length="130" mass="14923">MKILLQKPLFFCWLVLLTITSFSASSSVMIEEWLEPVIEYKNLEGEWSLKAAKKLPKPPLIVKDEKGNMVLVNIRRIGMVWVPRTSVRLNEEVLQLACQETSTVKAKDYQNFGMRGEEDNQFTCLAVTTE</sequence>
<organism evidence="1 2">
    <name type="scientific">Vibrio gallaecicus</name>
    <dbReference type="NCBI Taxonomy" id="552386"/>
    <lineage>
        <taxon>Bacteria</taxon>
        <taxon>Pseudomonadati</taxon>
        <taxon>Pseudomonadota</taxon>
        <taxon>Gammaproteobacteria</taxon>
        <taxon>Vibrionales</taxon>
        <taxon>Vibrionaceae</taxon>
        <taxon>Vibrio</taxon>
    </lineage>
</organism>
<dbReference type="Proteomes" id="UP001570417">
    <property type="component" value="Unassembled WGS sequence"/>
</dbReference>
<proteinExistence type="predicted"/>
<evidence type="ECO:0000313" key="2">
    <source>
        <dbReference type="Proteomes" id="UP001570417"/>
    </source>
</evidence>
<name>A0ABV4N912_9VIBR</name>
<keyword evidence="2" id="KW-1185">Reference proteome</keyword>
<accession>A0ABV4N912</accession>
<comment type="caution">
    <text evidence="1">The sequence shown here is derived from an EMBL/GenBank/DDBJ whole genome shotgun (WGS) entry which is preliminary data.</text>
</comment>
<evidence type="ECO:0000313" key="1">
    <source>
        <dbReference type="EMBL" id="MFA0567899.1"/>
    </source>
</evidence>
<gene>
    <name evidence="1" type="ORF">AB4566_06395</name>
</gene>